<dbReference type="PANTHER" id="PTHR32479">
    <property type="entry name" value="GLYCOLATE OXIDASE IRON-SULFUR SUBUNIT"/>
    <property type="match status" value="1"/>
</dbReference>
<dbReference type="PANTHER" id="PTHR32479:SF17">
    <property type="entry name" value="GLYCOLATE OXIDASE IRON-SULFUR SUBUNIT"/>
    <property type="match status" value="1"/>
</dbReference>
<evidence type="ECO:0000256" key="3">
    <source>
        <dbReference type="ARBA" id="ARBA00022737"/>
    </source>
</evidence>
<dbReference type="GO" id="GO:0051539">
    <property type="term" value="F:4 iron, 4 sulfur cluster binding"/>
    <property type="evidence" value="ECO:0007669"/>
    <property type="project" value="UniProtKB-UniRule"/>
</dbReference>
<organism evidence="8 9">
    <name type="scientific">Bacillus pumilus</name>
    <name type="common">Bacillus mesentericus</name>
    <dbReference type="NCBI Taxonomy" id="1408"/>
    <lineage>
        <taxon>Bacteria</taxon>
        <taxon>Bacillati</taxon>
        <taxon>Bacillota</taxon>
        <taxon>Bacilli</taxon>
        <taxon>Bacillales</taxon>
        <taxon>Bacillaceae</taxon>
        <taxon>Bacillus</taxon>
    </lineage>
</organism>
<dbReference type="GO" id="GO:0019154">
    <property type="term" value="F:glycolate dehydrogenase activity"/>
    <property type="evidence" value="ECO:0007669"/>
    <property type="project" value="UniProtKB-EC"/>
</dbReference>
<dbReference type="Pfam" id="PF13183">
    <property type="entry name" value="Fer4_8"/>
    <property type="match status" value="1"/>
</dbReference>
<dbReference type="Gene3D" id="1.10.1060.10">
    <property type="entry name" value="Alpha-helical ferredoxin"/>
    <property type="match status" value="1"/>
</dbReference>
<sequence length="448" mass="49718">MISSSKQTEIQQKFQQQMDEKELLNCMRCGFCLPSCPTYIESGQQETHSPRGRIALMKAVRDGVIEPDEDVEHSLNLCLGCRACEPVCPSGVKYGRLLEEARDILQQHKKQSFPVHLMRRAVFKGLFPSQSRMRQAAGLLRFYQTSGLQTAARKIGMLKVLPSHLQLMEQALPKVPRQKKSRLNEFKAIGPTRKRVAFFSGCLMDTVFSSTNEATIHLLQLAGCDVVIPPKQTCCGALHGHSGEKKQAKQLAKRNIEAFEETDVDAIVMNAGGCGAFLSDYDHLLQDDPNLQKRSEAFSEKITDISNILVELQFHHRTQLALPEQVITYQDSCHLRNGMGVQSAPRVLMKAIKGVTFREMKDADRCCGSAGIYNILQPEMSMQILDHKMTEASQTTAAAIVTSNPGCQLQMVAGIKRSGHTPSMRAVHLADFLLEAVHYGKEASSSSS</sequence>
<dbReference type="Proteomes" id="UP000228754">
    <property type="component" value="Unassembled WGS sequence"/>
</dbReference>
<evidence type="ECO:0000256" key="2">
    <source>
        <dbReference type="ARBA" id="ARBA00022723"/>
    </source>
</evidence>
<dbReference type="GO" id="GO:0046872">
    <property type="term" value="F:metal ion binding"/>
    <property type="evidence" value="ECO:0007669"/>
    <property type="project" value="UniProtKB-UniRule"/>
</dbReference>
<keyword evidence="5 6" id="KW-0411">Iron-sulfur</keyword>
<keyword evidence="6" id="KW-0813">Transport</keyword>
<dbReference type="InterPro" id="IPR017896">
    <property type="entry name" value="4Fe4S_Fe-S-bd"/>
</dbReference>
<comment type="catalytic activity">
    <reaction evidence="6">
        <text>glycolate + A = glyoxylate + AH2</text>
        <dbReference type="Rhea" id="RHEA:21264"/>
        <dbReference type="ChEBI" id="CHEBI:13193"/>
        <dbReference type="ChEBI" id="CHEBI:17499"/>
        <dbReference type="ChEBI" id="CHEBI:29805"/>
        <dbReference type="ChEBI" id="CHEBI:36655"/>
        <dbReference type="EC" id="1.1.99.14"/>
    </reaction>
</comment>
<comment type="function">
    <text evidence="6">Component of a complex that catalyzes the oxidation of glycolate to glyoxylate.</text>
</comment>
<dbReference type="Pfam" id="PF02754">
    <property type="entry name" value="CCG"/>
    <property type="match status" value="2"/>
</dbReference>
<dbReference type="PROSITE" id="PS00198">
    <property type="entry name" value="4FE4S_FER_1"/>
    <property type="match status" value="1"/>
</dbReference>
<dbReference type="PROSITE" id="PS51379">
    <property type="entry name" value="4FE4S_FER_2"/>
    <property type="match status" value="2"/>
</dbReference>
<evidence type="ECO:0000313" key="9">
    <source>
        <dbReference type="Proteomes" id="UP000228754"/>
    </source>
</evidence>
<dbReference type="InterPro" id="IPR017900">
    <property type="entry name" value="4Fe4S_Fe_S_CS"/>
</dbReference>
<keyword evidence="1 6" id="KW-0004">4Fe-4S</keyword>
<dbReference type="InterPro" id="IPR009051">
    <property type="entry name" value="Helical_ferredxn"/>
</dbReference>
<dbReference type="PIRSF" id="PIRSF000139">
    <property type="entry name" value="Glc_ox_4Fe-4S"/>
    <property type="match status" value="1"/>
</dbReference>
<dbReference type="OrthoDB" id="9770306at2"/>
<protein>
    <recommendedName>
        <fullName evidence="6">Glycolate oxidase iron-sulfur subunit</fullName>
        <ecNumber evidence="6">1.1.99.14</ecNumber>
    </recommendedName>
</protein>
<dbReference type="InterPro" id="IPR004017">
    <property type="entry name" value="Cys_rich_dom"/>
</dbReference>
<evidence type="ECO:0000256" key="4">
    <source>
        <dbReference type="ARBA" id="ARBA00023004"/>
    </source>
</evidence>
<evidence type="ECO:0000313" key="8">
    <source>
        <dbReference type="EMBL" id="PCK21252.1"/>
    </source>
</evidence>
<feature type="domain" description="4Fe-4S ferredoxin-type" evidence="7">
    <location>
        <begin position="69"/>
        <end position="100"/>
    </location>
</feature>
<reference evidence="8 9" key="1">
    <citation type="submission" date="2017-06" db="EMBL/GenBank/DDBJ databases">
        <title>Draft Genome Sequence of Bacillus sp Strain 36R Isolated from saline sediment at Atanasia, Sonora, Mexico.</title>
        <authorList>
            <person name="Sanchez Diaz R."/>
            <person name="Quiroz Macias M.E."/>
            <person name="Ibarra Gamez J.C."/>
            <person name="Enciso Ibarra J."/>
            <person name="Gomez Gil B."/>
            <person name="Galaviz Silva L."/>
        </authorList>
    </citation>
    <scope>NUCLEOTIDE SEQUENCE [LARGE SCALE GENOMIC DNA]</scope>
    <source>
        <strain evidence="8 9">36R_ATNSAL</strain>
    </source>
</reference>
<accession>A0A2A5IVY3</accession>
<evidence type="ECO:0000256" key="6">
    <source>
        <dbReference type="PIRNR" id="PIRNR000139"/>
    </source>
</evidence>
<dbReference type="SUPFAM" id="SSF46548">
    <property type="entry name" value="alpha-helical ferredoxin"/>
    <property type="match status" value="1"/>
</dbReference>
<keyword evidence="6" id="KW-0249">Electron transport</keyword>
<keyword evidence="2 6" id="KW-0479">Metal-binding</keyword>
<dbReference type="AlphaFoldDB" id="A0A2A5IVY3"/>
<evidence type="ECO:0000256" key="5">
    <source>
        <dbReference type="ARBA" id="ARBA00023014"/>
    </source>
</evidence>
<comment type="catalytic activity">
    <reaction evidence="6">
        <text>(R)-lactate + A = pyruvate + AH2</text>
        <dbReference type="Rhea" id="RHEA:15089"/>
        <dbReference type="ChEBI" id="CHEBI:13193"/>
        <dbReference type="ChEBI" id="CHEBI:15361"/>
        <dbReference type="ChEBI" id="CHEBI:16004"/>
        <dbReference type="ChEBI" id="CHEBI:17499"/>
    </reaction>
</comment>
<name>A0A2A5IVY3_BACPU</name>
<evidence type="ECO:0000256" key="1">
    <source>
        <dbReference type="ARBA" id="ARBA00022485"/>
    </source>
</evidence>
<evidence type="ECO:0000259" key="7">
    <source>
        <dbReference type="PROSITE" id="PS51379"/>
    </source>
</evidence>
<dbReference type="EMBL" id="NKHG01000064">
    <property type="protein sequence ID" value="PCK21252.1"/>
    <property type="molecule type" value="Genomic_DNA"/>
</dbReference>
<keyword evidence="3" id="KW-0677">Repeat</keyword>
<comment type="caution">
    <text evidence="8">The sequence shown here is derived from an EMBL/GenBank/DDBJ whole genome shotgun (WGS) entry which is preliminary data.</text>
</comment>
<keyword evidence="4 6" id="KW-0408">Iron</keyword>
<dbReference type="InterPro" id="IPR012257">
    <property type="entry name" value="Glc_ox_4Fe-4S"/>
</dbReference>
<gene>
    <name evidence="8" type="ORF">CEY02_09030</name>
</gene>
<comment type="cofactor">
    <cofactor evidence="6">
        <name>[4Fe-4S] cluster</name>
        <dbReference type="ChEBI" id="CHEBI:49883"/>
    </cofactor>
    <text evidence="6">Binds 2 [4Fe-4S] clusters.</text>
</comment>
<proteinExistence type="predicted"/>
<dbReference type="EC" id="1.1.99.14" evidence="6"/>
<feature type="domain" description="4Fe-4S ferredoxin-type" evidence="7">
    <location>
        <begin position="14"/>
        <end position="46"/>
    </location>
</feature>